<dbReference type="InterPro" id="IPR000089">
    <property type="entry name" value="Biotin_lipoyl"/>
</dbReference>
<dbReference type="InterPro" id="IPR023213">
    <property type="entry name" value="CAT-like_dom_sf"/>
</dbReference>
<dbReference type="Gene3D" id="3.30.559.10">
    <property type="entry name" value="Chloramphenicol acetyltransferase-like domain"/>
    <property type="match status" value="1"/>
</dbReference>
<feature type="region of interest" description="Disordered" evidence="7">
    <location>
        <begin position="97"/>
        <end position="124"/>
    </location>
</feature>
<dbReference type="Pfam" id="PF00198">
    <property type="entry name" value="2-oxoacid_dh"/>
    <property type="match status" value="1"/>
</dbReference>
<comment type="cofactor">
    <cofactor evidence="1 6">
        <name>(R)-lipoate</name>
        <dbReference type="ChEBI" id="CHEBI:83088"/>
    </cofactor>
</comment>
<feature type="domain" description="Peripheral subunit-binding (PSBD)" evidence="9">
    <location>
        <begin position="205"/>
        <end position="242"/>
    </location>
</feature>
<dbReference type="AlphaFoldDB" id="A0A921MDE3"/>
<comment type="caution">
    <text evidence="10">The sequence shown here is derived from an EMBL/GenBank/DDBJ whole genome shotgun (WGS) entry which is preliminary data.</text>
</comment>
<feature type="compositionally biased region" description="Low complexity" evidence="7">
    <location>
        <begin position="97"/>
        <end position="108"/>
    </location>
</feature>
<evidence type="ECO:0000256" key="7">
    <source>
        <dbReference type="SAM" id="MobiDB-lite"/>
    </source>
</evidence>
<dbReference type="Gene3D" id="4.10.320.10">
    <property type="entry name" value="E3-binding domain"/>
    <property type="match status" value="1"/>
</dbReference>
<accession>A0A921MDE3</accession>
<dbReference type="PROSITE" id="PS51826">
    <property type="entry name" value="PSBD"/>
    <property type="match status" value="1"/>
</dbReference>
<feature type="compositionally biased region" description="Gly residues" evidence="7">
    <location>
        <begin position="109"/>
        <end position="124"/>
    </location>
</feature>
<dbReference type="Pfam" id="PF02817">
    <property type="entry name" value="E3_binding"/>
    <property type="match status" value="1"/>
</dbReference>
<evidence type="ECO:0000259" key="9">
    <source>
        <dbReference type="PROSITE" id="PS51826"/>
    </source>
</evidence>
<gene>
    <name evidence="10" type="ORF">K8V08_06345</name>
</gene>
<keyword evidence="5 6" id="KW-0012">Acyltransferase</keyword>
<keyword evidence="4 6" id="KW-0450">Lipoyl</keyword>
<reference evidence="10" key="2">
    <citation type="submission" date="2021-09" db="EMBL/GenBank/DDBJ databases">
        <authorList>
            <person name="Gilroy R."/>
        </authorList>
    </citation>
    <scope>NUCLEOTIDE SEQUENCE</scope>
    <source>
        <strain evidence="10">ChiGjej5B5-7349</strain>
    </source>
</reference>
<dbReference type="GO" id="GO:0005737">
    <property type="term" value="C:cytoplasm"/>
    <property type="evidence" value="ECO:0007669"/>
    <property type="project" value="TreeGrafter"/>
</dbReference>
<dbReference type="GO" id="GO:0016407">
    <property type="term" value="F:acetyltransferase activity"/>
    <property type="evidence" value="ECO:0007669"/>
    <property type="project" value="TreeGrafter"/>
</dbReference>
<dbReference type="InterPro" id="IPR050743">
    <property type="entry name" value="2-oxoacid_DH_E2_comp"/>
</dbReference>
<feature type="region of interest" description="Disordered" evidence="7">
    <location>
        <begin position="136"/>
        <end position="214"/>
    </location>
</feature>
<dbReference type="EC" id="2.3.1.-" evidence="6"/>
<dbReference type="EMBL" id="DYUK01000136">
    <property type="protein sequence ID" value="HJG80013.1"/>
    <property type="molecule type" value="Genomic_DNA"/>
</dbReference>
<dbReference type="SUPFAM" id="SSF51230">
    <property type="entry name" value="Single hybrid motif"/>
    <property type="match status" value="1"/>
</dbReference>
<evidence type="ECO:0000256" key="4">
    <source>
        <dbReference type="ARBA" id="ARBA00022823"/>
    </source>
</evidence>
<dbReference type="PANTHER" id="PTHR43178:SF5">
    <property type="entry name" value="LIPOAMIDE ACYLTRANSFERASE COMPONENT OF BRANCHED-CHAIN ALPHA-KETO ACID DEHYDROGENASE COMPLEX, MITOCHONDRIAL"/>
    <property type="match status" value="1"/>
</dbReference>
<organism evidence="10 11">
    <name type="scientific">Brevibacterium senegalense</name>
    <dbReference type="NCBI Taxonomy" id="1033736"/>
    <lineage>
        <taxon>Bacteria</taxon>
        <taxon>Bacillati</taxon>
        <taxon>Actinomycetota</taxon>
        <taxon>Actinomycetes</taxon>
        <taxon>Micrococcales</taxon>
        <taxon>Brevibacteriaceae</taxon>
        <taxon>Brevibacterium</taxon>
    </lineage>
</organism>
<evidence type="ECO:0000256" key="3">
    <source>
        <dbReference type="ARBA" id="ARBA00022679"/>
    </source>
</evidence>
<dbReference type="PROSITE" id="PS50968">
    <property type="entry name" value="BIOTINYL_LIPOYL"/>
    <property type="match status" value="1"/>
</dbReference>
<feature type="compositionally biased region" description="Low complexity" evidence="7">
    <location>
        <begin position="147"/>
        <end position="198"/>
    </location>
</feature>
<dbReference type="CDD" id="cd06849">
    <property type="entry name" value="lipoyl_domain"/>
    <property type="match status" value="1"/>
</dbReference>
<evidence type="ECO:0000313" key="10">
    <source>
        <dbReference type="EMBL" id="HJG80013.1"/>
    </source>
</evidence>
<sequence>MSDVFVLPDPGEGLTEADIVAWKVAAGDSVTVNQILVEIETAKSLVELPSPHAGTIAELLVTEGDTVEVGTPIVRFGSADGDTAAEAAPAAVATAGSSAAGSQEAGSTAGTGGAADAGSTDAGGGSGATLVGYGAVESSSKRRPRKPGATGVPAASTASASAPQATPAAPAAAPNDAASSNGAGASSSPAAAPAAAPGAGSGRPLAKPPVRKLAKDQGIDLASVRATGANGEVTRADLQAHVDGTAASAAVVPQSGGAQPAGGTAPAVDPAREEQVPLKGVKKAMANAMVASAFTSPHVTVGVEIDVTRMMELVRRLKAEKSLGEDVRVSPLLIIAKAVTRAALRHPGMNARLDDEVVTYRNYVNLGVAAATDRGLIVPNIKDADRMGLRELGTAIGELVSVARTGRTSPAAQSGGTITITNVGVFGVDWGTPIINPGESAIVAAGQVQKKPWVVDDELVVREVMTLAASADHRVVDGEVISRFLRDVADVLEDPITLLF</sequence>
<feature type="domain" description="Lipoyl-binding" evidence="8">
    <location>
        <begin position="2"/>
        <end position="77"/>
    </location>
</feature>
<proteinExistence type="inferred from homology"/>
<comment type="similarity">
    <text evidence="2 6">Belongs to the 2-oxoacid dehydrogenase family.</text>
</comment>
<dbReference type="InterPro" id="IPR004167">
    <property type="entry name" value="PSBD"/>
</dbReference>
<name>A0A921MDE3_9MICO</name>
<protein>
    <recommendedName>
        <fullName evidence="6">Dihydrolipoamide acetyltransferase component of pyruvate dehydrogenase complex</fullName>
        <ecNumber evidence="6">2.3.1.-</ecNumber>
    </recommendedName>
</protein>
<dbReference type="GO" id="GO:0031405">
    <property type="term" value="F:lipoic acid binding"/>
    <property type="evidence" value="ECO:0007669"/>
    <property type="project" value="TreeGrafter"/>
</dbReference>
<dbReference type="PANTHER" id="PTHR43178">
    <property type="entry name" value="DIHYDROLIPOAMIDE ACETYLTRANSFERASE COMPONENT OF PYRUVATE DEHYDROGENASE COMPLEX"/>
    <property type="match status" value="1"/>
</dbReference>
<evidence type="ECO:0000256" key="1">
    <source>
        <dbReference type="ARBA" id="ARBA00001938"/>
    </source>
</evidence>
<reference evidence="10" key="1">
    <citation type="journal article" date="2021" name="PeerJ">
        <title>Extensive microbial diversity within the chicken gut microbiome revealed by metagenomics and culture.</title>
        <authorList>
            <person name="Gilroy R."/>
            <person name="Ravi A."/>
            <person name="Getino M."/>
            <person name="Pursley I."/>
            <person name="Horton D.L."/>
            <person name="Alikhan N.F."/>
            <person name="Baker D."/>
            <person name="Gharbi K."/>
            <person name="Hall N."/>
            <person name="Watson M."/>
            <person name="Adriaenssens E.M."/>
            <person name="Foster-Nyarko E."/>
            <person name="Jarju S."/>
            <person name="Secka A."/>
            <person name="Antonio M."/>
            <person name="Oren A."/>
            <person name="Chaudhuri R.R."/>
            <person name="La Ragione R."/>
            <person name="Hildebrand F."/>
            <person name="Pallen M.J."/>
        </authorList>
    </citation>
    <scope>NUCLEOTIDE SEQUENCE</scope>
    <source>
        <strain evidence="10">ChiGjej5B5-7349</strain>
    </source>
</reference>
<dbReference type="Pfam" id="PF00364">
    <property type="entry name" value="Biotin_lipoyl"/>
    <property type="match status" value="1"/>
</dbReference>
<dbReference type="Proteomes" id="UP000784435">
    <property type="component" value="Unassembled WGS sequence"/>
</dbReference>
<dbReference type="InterPro" id="IPR036625">
    <property type="entry name" value="E3-bd_dom_sf"/>
</dbReference>
<feature type="region of interest" description="Disordered" evidence="7">
    <location>
        <begin position="253"/>
        <end position="273"/>
    </location>
</feature>
<dbReference type="InterPro" id="IPR001078">
    <property type="entry name" value="2-oxoacid_DH_actylTfrase"/>
</dbReference>
<dbReference type="InterPro" id="IPR011053">
    <property type="entry name" value="Single_hybrid_motif"/>
</dbReference>
<dbReference type="SUPFAM" id="SSF47005">
    <property type="entry name" value="Peripheral subunit-binding domain of 2-oxo acid dehydrogenase complex"/>
    <property type="match status" value="1"/>
</dbReference>
<evidence type="ECO:0000256" key="2">
    <source>
        <dbReference type="ARBA" id="ARBA00007317"/>
    </source>
</evidence>
<evidence type="ECO:0000313" key="11">
    <source>
        <dbReference type="Proteomes" id="UP000784435"/>
    </source>
</evidence>
<dbReference type="SUPFAM" id="SSF52777">
    <property type="entry name" value="CoA-dependent acyltransferases"/>
    <property type="match status" value="1"/>
</dbReference>
<evidence type="ECO:0000256" key="6">
    <source>
        <dbReference type="RuleBase" id="RU003423"/>
    </source>
</evidence>
<dbReference type="FunFam" id="3.30.559.10:FF:000007">
    <property type="entry name" value="Dihydrolipoamide acetyltransferase component of pyruvate dehydrogenase complex"/>
    <property type="match status" value="1"/>
</dbReference>
<keyword evidence="3 6" id="KW-0808">Transferase</keyword>
<feature type="compositionally biased region" description="Low complexity" evidence="7">
    <location>
        <begin position="253"/>
        <end position="267"/>
    </location>
</feature>
<evidence type="ECO:0000259" key="8">
    <source>
        <dbReference type="PROSITE" id="PS50968"/>
    </source>
</evidence>
<dbReference type="Gene3D" id="2.40.50.100">
    <property type="match status" value="1"/>
</dbReference>
<evidence type="ECO:0000256" key="5">
    <source>
        <dbReference type="ARBA" id="ARBA00023315"/>
    </source>
</evidence>